<feature type="domain" description="GH16" evidence="11">
    <location>
        <begin position="183"/>
        <end position="531"/>
    </location>
</feature>
<evidence type="ECO:0000256" key="2">
    <source>
        <dbReference type="ARBA" id="ARBA00010962"/>
    </source>
</evidence>
<accession>A0A4S2MS80</accession>
<comment type="subcellular location">
    <subcellularLocation>
        <location evidence="1">Membrane</location>
        <topology evidence="1">Single-pass type II membrane protein</topology>
    </subcellularLocation>
</comment>
<comment type="similarity">
    <text evidence="2">Belongs to the SKN1/KRE6 family.</text>
</comment>
<dbReference type="InParanoid" id="A0A4S2MS80"/>
<keyword evidence="13" id="KW-1185">Reference proteome</keyword>
<dbReference type="GO" id="GO:0031505">
    <property type="term" value="P:fungal-type cell wall organization"/>
    <property type="evidence" value="ECO:0007669"/>
    <property type="project" value="TreeGrafter"/>
</dbReference>
<dbReference type="GO" id="GO:0005789">
    <property type="term" value="C:endoplasmic reticulum membrane"/>
    <property type="evidence" value="ECO:0007669"/>
    <property type="project" value="TreeGrafter"/>
</dbReference>
<dbReference type="GO" id="GO:0005886">
    <property type="term" value="C:plasma membrane"/>
    <property type="evidence" value="ECO:0007669"/>
    <property type="project" value="TreeGrafter"/>
</dbReference>
<dbReference type="PANTHER" id="PTHR31361:SF1">
    <property type="entry name" value="BETA-GLUCAN SYNTHESIS-ASSOCIATED PROTEIN KRE6-RELATED"/>
    <property type="match status" value="1"/>
</dbReference>
<evidence type="ECO:0000256" key="3">
    <source>
        <dbReference type="ARBA" id="ARBA00022692"/>
    </source>
</evidence>
<evidence type="ECO:0000256" key="9">
    <source>
        <dbReference type="SAM" id="MobiDB-lite"/>
    </source>
</evidence>
<evidence type="ECO:0000256" key="10">
    <source>
        <dbReference type="SAM" id="Phobius"/>
    </source>
</evidence>
<feature type="region of interest" description="Disordered" evidence="9">
    <location>
        <begin position="1"/>
        <end position="45"/>
    </location>
</feature>
<evidence type="ECO:0000256" key="5">
    <source>
        <dbReference type="ARBA" id="ARBA00022989"/>
    </source>
</evidence>
<keyword evidence="7" id="KW-0325">Glycoprotein</keyword>
<evidence type="ECO:0000259" key="11">
    <source>
        <dbReference type="PROSITE" id="PS51762"/>
    </source>
</evidence>
<dbReference type="PROSITE" id="PS51762">
    <property type="entry name" value="GH16_2"/>
    <property type="match status" value="1"/>
</dbReference>
<dbReference type="InterPro" id="IPR005629">
    <property type="entry name" value="Skn1/Kre6/Sbg1"/>
</dbReference>
<evidence type="ECO:0000256" key="7">
    <source>
        <dbReference type="ARBA" id="ARBA00023180"/>
    </source>
</evidence>
<dbReference type="Gene3D" id="2.60.120.200">
    <property type="match status" value="1"/>
</dbReference>
<dbReference type="InterPro" id="IPR013320">
    <property type="entry name" value="ConA-like_dom_sf"/>
</dbReference>
<dbReference type="CDD" id="cd02180">
    <property type="entry name" value="GH16_fungal_KRE6_glucanase"/>
    <property type="match status" value="1"/>
</dbReference>
<protein>
    <submittedName>
        <fullName evidence="12">Beta-glucan synthesis-associated</fullName>
    </submittedName>
</protein>
<evidence type="ECO:0000256" key="6">
    <source>
        <dbReference type="ARBA" id="ARBA00023136"/>
    </source>
</evidence>
<dbReference type="Proteomes" id="UP000298138">
    <property type="component" value="Unassembled WGS sequence"/>
</dbReference>
<keyword evidence="8" id="KW-0961">Cell wall biogenesis/degradation</keyword>
<dbReference type="AlphaFoldDB" id="A0A4S2MS80"/>
<dbReference type="GO" id="GO:0006078">
    <property type="term" value="P:(1-&gt;6)-beta-D-glucan biosynthetic process"/>
    <property type="evidence" value="ECO:0007669"/>
    <property type="project" value="TreeGrafter"/>
</dbReference>
<organism evidence="12 13">
    <name type="scientific">Ascodesmis nigricans</name>
    <dbReference type="NCBI Taxonomy" id="341454"/>
    <lineage>
        <taxon>Eukaryota</taxon>
        <taxon>Fungi</taxon>
        <taxon>Dikarya</taxon>
        <taxon>Ascomycota</taxon>
        <taxon>Pezizomycotina</taxon>
        <taxon>Pezizomycetes</taxon>
        <taxon>Pezizales</taxon>
        <taxon>Ascodesmidaceae</taxon>
        <taxon>Ascodesmis</taxon>
    </lineage>
</organism>
<feature type="compositionally biased region" description="Low complexity" evidence="9">
    <location>
        <begin position="17"/>
        <end position="27"/>
    </location>
</feature>
<evidence type="ECO:0000256" key="8">
    <source>
        <dbReference type="ARBA" id="ARBA00023316"/>
    </source>
</evidence>
<dbReference type="STRING" id="341454.A0A4S2MS80"/>
<dbReference type="GO" id="GO:0015926">
    <property type="term" value="F:glucosidase activity"/>
    <property type="evidence" value="ECO:0007669"/>
    <property type="project" value="TreeGrafter"/>
</dbReference>
<keyword evidence="3 10" id="KW-0812">Transmembrane</keyword>
<dbReference type="EMBL" id="ML220141">
    <property type="protein sequence ID" value="TGZ78417.1"/>
    <property type="molecule type" value="Genomic_DNA"/>
</dbReference>
<dbReference type="PANTHER" id="PTHR31361">
    <property type="entry name" value="BETA-GLUCAN SYNTHESIS-ASSOCIATED PROTEIN KRE6-RELATED"/>
    <property type="match status" value="1"/>
</dbReference>
<gene>
    <name evidence="12" type="ORF">EX30DRAFT_310006</name>
</gene>
<evidence type="ECO:0000256" key="4">
    <source>
        <dbReference type="ARBA" id="ARBA00022968"/>
    </source>
</evidence>
<dbReference type="Pfam" id="PF03935">
    <property type="entry name" value="SKN1_KRE6_Sbg1"/>
    <property type="match status" value="1"/>
</dbReference>
<keyword evidence="4" id="KW-0735">Signal-anchor</keyword>
<dbReference type="SUPFAM" id="SSF49899">
    <property type="entry name" value="Concanavalin A-like lectins/glucanases"/>
    <property type="match status" value="1"/>
</dbReference>
<dbReference type="OrthoDB" id="412647at2759"/>
<sequence length="579" mass="64495">MLLPPSALNRFQEYNDSPASSRRSSWSTDAGTTDHLNPFGGVYNNNSTQSFGTRNLEPQAMKSISEKFSILPSTAGLIMDPAEKEPDDDLHDPDVDEEKERGCDVFTKRGAVNVGGLALLTVGVLVLFIGYPVITFVRDTIRSDNLEECEGPLCLDVGDVPLLKNYRRELVDPDTPEDAMWKESADGKKYKLVFSDEFNEDGRTFYPGEDPYWEGVDIHYAATQDLEWYDPDAITTKDGVLEITFDAHSNHNLDYRSGMLQSWNKLCFKGGILEASISLPGRGDISGLWPGFWTMGNLGRPGYLATTEGMWPYTYHDKCDAGITANQSSPDGISFLPGMKLPACTCSNEDHPSRGKSRSAPEIDALEASVGPIDDAKKNIVGSVSQSAQVAPFDIWYQPNYDQIEVYDPKITTMNNYRGGVFQQALSGLSVLNNDWYDGKQYQKYGFEYEPGEEGMIIWNVGDEKTWRMEAAATGPNGNVGARPVPQEPMTVIVNCGISNSFAAVEIAKLAKIMPAKMRIDWIRVWQDPEKQSVTCDPEGYPTTRYIMDHPEPYRNPNLTSWEDTGFDWPKNELVDGCD</sequence>
<feature type="transmembrane region" description="Helical" evidence="10">
    <location>
        <begin position="111"/>
        <end position="134"/>
    </location>
</feature>
<dbReference type="InterPro" id="IPR000757">
    <property type="entry name" value="Beta-glucanase-like"/>
</dbReference>
<reference evidence="12 13" key="1">
    <citation type="submission" date="2019-04" db="EMBL/GenBank/DDBJ databases">
        <title>Comparative genomics and transcriptomics to analyze fruiting body development in filamentous ascomycetes.</title>
        <authorList>
            <consortium name="DOE Joint Genome Institute"/>
            <person name="Lutkenhaus R."/>
            <person name="Traeger S."/>
            <person name="Breuer J."/>
            <person name="Kuo A."/>
            <person name="Lipzen A."/>
            <person name="Pangilinan J."/>
            <person name="Dilworth D."/>
            <person name="Sandor L."/>
            <person name="Poggeler S."/>
            <person name="Barry K."/>
            <person name="Grigoriev I.V."/>
            <person name="Nowrousian M."/>
        </authorList>
    </citation>
    <scope>NUCLEOTIDE SEQUENCE [LARGE SCALE GENOMIC DNA]</scope>
    <source>
        <strain evidence="12 13">CBS 389.68</strain>
    </source>
</reference>
<evidence type="ECO:0000313" key="13">
    <source>
        <dbReference type="Proteomes" id="UP000298138"/>
    </source>
</evidence>
<proteinExistence type="inferred from homology"/>
<evidence type="ECO:0000313" key="12">
    <source>
        <dbReference type="EMBL" id="TGZ78417.1"/>
    </source>
</evidence>
<keyword evidence="6 10" id="KW-0472">Membrane</keyword>
<dbReference type="FunCoup" id="A0A4S2MS80">
    <property type="interactions" value="156"/>
</dbReference>
<evidence type="ECO:0000256" key="1">
    <source>
        <dbReference type="ARBA" id="ARBA00004606"/>
    </source>
</evidence>
<name>A0A4S2MS80_9PEZI</name>
<keyword evidence="5 10" id="KW-1133">Transmembrane helix</keyword>